<feature type="compositionally biased region" description="Basic and acidic residues" evidence="1">
    <location>
        <begin position="37"/>
        <end position="52"/>
    </location>
</feature>
<proteinExistence type="predicted"/>
<organism evidence="2 3">
    <name type="scientific">Actinotalea ferrariae CF5-4</name>
    <dbReference type="NCBI Taxonomy" id="948458"/>
    <lineage>
        <taxon>Bacteria</taxon>
        <taxon>Bacillati</taxon>
        <taxon>Actinomycetota</taxon>
        <taxon>Actinomycetes</taxon>
        <taxon>Micrococcales</taxon>
        <taxon>Cellulomonadaceae</taxon>
        <taxon>Actinotalea</taxon>
    </lineage>
</organism>
<gene>
    <name evidence="2" type="ORF">N866_09510</name>
</gene>
<accession>A0A021VTR3</accession>
<protein>
    <submittedName>
        <fullName evidence="2">Uncharacterized protein</fullName>
    </submittedName>
</protein>
<dbReference type="Proteomes" id="UP000019753">
    <property type="component" value="Unassembled WGS sequence"/>
</dbReference>
<keyword evidence="3" id="KW-1185">Reference proteome</keyword>
<evidence type="ECO:0000313" key="3">
    <source>
        <dbReference type="Proteomes" id="UP000019753"/>
    </source>
</evidence>
<evidence type="ECO:0000313" key="2">
    <source>
        <dbReference type="EMBL" id="EYR64518.1"/>
    </source>
</evidence>
<sequence>MPEVGVGRAAILTIPLVTTRPGAMPAVAAMSAVAAGMHRDHQSDHSEGEDGSARYPGGPRQQRRDADP</sequence>
<comment type="caution">
    <text evidence="2">The sequence shown here is derived from an EMBL/GenBank/DDBJ whole genome shotgun (WGS) entry which is preliminary data.</text>
</comment>
<dbReference type="AlphaFoldDB" id="A0A021VTR3"/>
<reference evidence="2 3" key="1">
    <citation type="submission" date="2014-01" db="EMBL/GenBank/DDBJ databases">
        <title>Actinotalea ferrariae CF5-4.</title>
        <authorList>
            <person name="Chen F."/>
            <person name="Li Y."/>
            <person name="Wang G."/>
        </authorList>
    </citation>
    <scope>NUCLEOTIDE SEQUENCE [LARGE SCALE GENOMIC DNA]</scope>
    <source>
        <strain evidence="2 3">CF5-4</strain>
    </source>
</reference>
<feature type="region of interest" description="Disordered" evidence="1">
    <location>
        <begin position="35"/>
        <end position="68"/>
    </location>
</feature>
<name>A0A021VTR3_9CELL</name>
<dbReference type="EMBL" id="AXCW01000028">
    <property type="protein sequence ID" value="EYR64518.1"/>
    <property type="molecule type" value="Genomic_DNA"/>
</dbReference>
<evidence type="ECO:0000256" key="1">
    <source>
        <dbReference type="SAM" id="MobiDB-lite"/>
    </source>
</evidence>